<evidence type="ECO:0000256" key="1">
    <source>
        <dbReference type="ARBA" id="ARBA00005323"/>
    </source>
</evidence>
<dbReference type="Pfam" id="PF01168">
    <property type="entry name" value="Ala_racemase_N"/>
    <property type="match status" value="1"/>
</dbReference>
<dbReference type="PANTHER" id="PTHR28004:SF8">
    <property type="entry name" value="D-SERINE DEAMINASE"/>
    <property type="match status" value="1"/>
</dbReference>
<dbReference type="GO" id="GO:0016829">
    <property type="term" value="F:lyase activity"/>
    <property type="evidence" value="ECO:0007669"/>
    <property type="project" value="UniProtKB-KW"/>
</dbReference>
<name>A0A255HCS4_9ACTN</name>
<dbReference type="Gene3D" id="3.20.20.10">
    <property type="entry name" value="Alanine racemase"/>
    <property type="match status" value="1"/>
</dbReference>
<dbReference type="InterPro" id="IPR042208">
    <property type="entry name" value="D-ser_dehydrat-like_sf"/>
</dbReference>
<gene>
    <name evidence="4" type="ORF">CGZ93_01145</name>
</gene>
<reference evidence="4 5" key="1">
    <citation type="submission" date="2017-07" db="EMBL/GenBank/DDBJ databases">
        <title>Draft whole genome sequences of clinical Proprionibacteriaceae strains.</title>
        <authorList>
            <person name="Bernier A.-M."/>
            <person name="Bernard K."/>
            <person name="Domingo M.-C."/>
        </authorList>
    </citation>
    <scope>NUCLEOTIDE SEQUENCE [LARGE SCALE GENOMIC DNA]</scope>
    <source>
        <strain evidence="4 5">NML 130396</strain>
    </source>
</reference>
<dbReference type="Pfam" id="PF14031">
    <property type="entry name" value="D-ser_dehydrat"/>
    <property type="match status" value="1"/>
</dbReference>
<dbReference type="EMBL" id="NMVQ01000001">
    <property type="protein sequence ID" value="OYO25096.1"/>
    <property type="molecule type" value="Genomic_DNA"/>
</dbReference>
<evidence type="ECO:0000313" key="4">
    <source>
        <dbReference type="EMBL" id="OYO25096.1"/>
    </source>
</evidence>
<comment type="caution">
    <text evidence="4">The sequence shown here is derived from an EMBL/GenBank/DDBJ whole genome shotgun (WGS) entry which is preliminary data.</text>
</comment>
<dbReference type="InterPro" id="IPR026956">
    <property type="entry name" value="D-ser_dehydrat-like_dom"/>
</dbReference>
<evidence type="ECO:0000259" key="3">
    <source>
        <dbReference type="SMART" id="SM01119"/>
    </source>
</evidence>
<evidence type="ECO:0000256" key="2">
    <source>
        <dbReference type="ARBA" id="ARBA00023239"/>
    </source>
</evidence>
<proteinExistence type="inferred from homology"/>
<comment type="similarity">
    <text evidence="1">Belongs to the DSD1 family.</text>
</comment>
<dbReference type="AlphaFoldDB" id="A0A255HCS4"/>
<dbReference type="SMART" id="SM01119">
    <property type="entry name" value="D-ser_dehydrat"/>
    <property type="match status" value="1"/>
</dbReference>
<sequence>MDRADQTRLGPADKGIPERAFGLTAEEFLTTEPRLADFWTPLIVLDDAAMRHNVDTMARWVDERGLELMPHGKTTMAPALWRRQLEAGSTGITLATMGHVRTGRSLGLTSIMLANSALDQRALRWLVGELADPDFRFVCWADCLDTVAVLDRTLSELAPPRPLEVCVELGVPGRRAGARSVADGIAIAERIAASPVLRLAGVAGYEGVIDSHRNTETVAAVRTFLERQIELHRAIEHLYDDAPALVTAGGSGFFDVVAEVYAAAGAGQGAARFVLRSGAYVTHDDGIYRQLSPFGETAGQDGPRFQAAMRGIGRVISSTEPGLVLLDGGKRDFPYDEGLPIPRQLADDLGAPWRPLEASISELNDQHAFLTTDLPVGSVVELGLSHPCTAFDKWRVLPVVDSWESGRVVELVRTHF</sequence>
<protein>
    <recommendedName>
        <fullName evidence="3">D-serine dehydratase-like domain-containing protein</fullName>
    </recommendedName>
</protein>
<dbReference type="InterPro" id="IPR029066">
    <property type="entry name" value="PLP-binding_barrel"/>
</dbReference>
<keyword evidence="2" id="KW-0456">Lyase</keyword>
<dbReference type="InterPro" id="IPR001608">
    <property type="entry name" value="Ala_racemase_N"/>
</dbReference>
<accession>A0A255HCS4</accession>
<dbReference type="PANTHER" id="PTHR28004">
    <property type="entry name" value="ZGC:162816-RELATED"/>
    <property type="match status" value="1"/>
</dbReference>
<keyword evidence="5" id="KW-1185">Reference proteome</keyword>
<organism evidence="4 5">
    <name type="scientific">Enemella dayhoffiae</name>
    <dbReference type="NCBI Taxonomy" id="2016507"/>
    <lineage>
        <taxon>Bacteria</taxon>
        <taxon>Bacillati</taxon>
        <taxon>Actinomycetota</taxon>
        <taxon>Actinomycetes</taxon>
        <taxon>Propionibacteriales</taxon>
        <taxon>Propionibacteriaceae</taxon>
        <taxon>Enemella</taxon>
    </lineage>
</organism>
<dbReference type="RefSeq" id="WP_094362303.1">
    <property type="nucleotide sequence ID" value="NZ_NMVQ01000001.1"/>
</dbReference>
<evidence type="ECO:0000313" key="5">
    <source>
        <dbReference type="Proteomes" id="UP000216311"/>
    </source>
</evidence>
<dbReference type="InterPro" id="IPR051466">
    <property type="entry name" value="D-amino_acid_metab_enzyme"/>
</dbReference>
<dbReference type="OrthoDB" id="9811417at2"/>
<dbReference type="Proteomes" id="UP000216311">
    <property type="component" value="Unassembled WGS sequence"/>
</dbReference>
<dbReference type="SUPFAM" id="SSF51419">
    <property type="entry name" value="PLP-binding barrel"/>
    <property type="match status" value="1"/>
</dbReference>
<dbReference type="Gene3D" id="2.40.37.20">
    <property type="entry name" value="D-serine dehydratase-like domain"/>
    <property type="match status" value="1"/>
</dbReference>
<feature type="domain" description="D-serine dehydratase-like" evidence="3">
    <location>
        <begin position="308"/>
        <end position="401"/>
    </location>
</feature>